<dbReference type="InterPro" id="IPR016156">
    <property type="entry name" value="FAD/NAD-linked_Rdtase_dimer_sf"/>
</dbReference>
<evidence type="ECO:0000256" key="6">
    <source>
        <dbReference type="ARBA" id="ARBA00023157"/>
    </source>
</evidence>
<feature type="disulfide bond" description="Redox-active" evidence="10">
    <location>
        <begin position="71"/>
        <end position="76"/>
    </location>
</feature>
<feature type="domain" description="Pyridine nucleotide-disulphide oxidoreductase dimerisation" evidence="13">
    <location>
        <begin position="446"/>
        <end position="553"/>
    </location>
</feature>
<dbReference type="PANTHER" id="PTHR43014">
    <property type="entry name" value="MERCURIC REDUCTASE"/>
    <property type="match status" value="1"/>
</dbReference>
<reference evidence="15 16" key="1">
    <citation type="submission" date="2017-12" db="EMBL/GenBank/DDBJ databases">
        <title>Bifidobacterium longum APC/DPC strains.</title>
        <authorList>
            <person name="Arboleya S."/>
        </authorList>
    </citation>
    <scope>NUCLEOTIDE SEQUENCE [LARGE SCALE GENOMIC DNA]</scope>
    <source>
        <strain evidence="15 16">APC1461</strain>
    </source>
</reference>
<evidence type="ECO:0000256" key="11">
    <source>
        <dbReference type="RuleBase" id="RU003691"/>
    </source>
</evidence>
<feature type="compositionally biased region" description="Low complexity" evidence="12">
    <location>
        <begin position="301"/>
        <end position="330"/>
    </location>
</feature>
<evidence type="ECO:0000256" key="7">
    <source>
        <dbReference type="ARBA" id="ARBA00023284"/>
    </source>
</evidence>
<dbReference type="InterPro" id="IPR023753">
    <property type="entry name" value="FAD/NAD-binding_dom"/>
</dbReference>
<accession>A0A2N0TH05</accession>
<feature type="region of interest" description="Disordered" evidence="12">
    <location>
        <begin position="1"/>
        <end position="27"/>
    </location>
</feature>
<dbReference type="InterPro" id="IPR036188">
    <property type="entry name" value="FAD/NAD-bd_sf"/>
</dbReference>
<comment type="similarity">
    <text evidence="1 11">Belongs to the class-I pyridine nucleotide-disulfide oxidoreductase family.</text>
</comment>
<evidence type="ECO:0000256" key="10">
    <source>
        <dbReference type="PIRSR" id="PIRSR000350-4"/>
    </source>
</evidence>
<evidence type="ECO:0000256" key="12">
    <source>
        <dbReference type="SAM" id="MobiDB-lite"/>
    </source>
</evidence>
<evidence type="ECO:0000256" key="4">
    <source>
        <dbReference type="ARBA" id="ARBA00022857"/>
    </source>
</evidence>
<evidence type="ECO:0000313" key="16">
    <source>
        <dbReference type="Proteomes" id="UP000232928"/>
    </source>
</evidence>
<feature type="binding site" evidence="9">
    <location>
        <position position="80"/>
    </location>
    <ligand>
        <name>FAD</name>
        <dbReference type="ChEBI" id="CHEBI:57692"/>
    </ligand>
</feature>
<dbReference type="InterPro" id="IPR012999">
    <property type="entry name" value="Pyr_OxRdtase_I_AS"/>
</dbReference>
<feature type="region of interest" description="Disordered" evidence="12">
    <location>
        <begin position="288"/>
        <end position="348"/>
    </location>
</feature>
<feature type="binding site" evidence="9">
    <location>
        <begin position="206"/>
        <end position="213"/>
    </location>
    <ligand>
        <name>NAD(+)</name>
        <dbReference type="ChEBI" id="CHEBI:57540"/>
    </ligand>
</feature>
<evidence type="ECO:0000256" key="2">
    <source>
        <dbReference type="ARBA" id="ARBA00022630"/>
    </source>
</evidence>
<evidence type="ECO:0000259" key="14">
    <source>
        <dbReference type="Pfam" id="PF07992"/>
    </source>
</evidence>
<dbReference type="PRINTS" id="PR00368">
    <property type="entry name" value="FADPNR"/>
</dbReference>
<comment type="cofactor">
    <cofactor evidence="9">
        <name>FAD</name>
        <dbReference type="ChEBI" id="CHEBI:57692"/>
    </cofactor>
    <text evidence="9">Binds 1 FAD per subunit.</text>
</comment>
<keyword evidence="9" id="KW-0520">NAD</keyword>
<comment type="caution">
    <text evidence="15">The sequence shown here is derived from an EMBL/GenBank/DDBJ whole genome shotgun (WGS) entry which is preliminary data.</text>
</comment>
<dbReference type="PANTHER" id="PTHR43014:SF4">
    <property type="entry name" value="PYRIDINE NUCLEOTIDE-DISULFIDE OXIDOREDUCTASE RCLA-RELATED"/>
    <property type="match status" value="1"/>
</dbReference>
<dbReference type="SUPFAM" id="SSF55424">
    <property type="entry name" value="FAD/NAD-linked reductases, dimerisation (C-terminal) domain"/>
    <property type="match status" value="1"/>
</dbReference>
<dbReference type="GO" id="GO:0016668">
    <property type="term" value="F:oxidoreductase activity, acting on a sulfur group of donors, NAD(P) as acceptor"/>
    <property type="evidence" value="ECO:0007669"/>
    <property type="project" value="InterPro"/>
</dbReference>
<dbReference type="EMBL" id="PJEG01000021">
    <property type="protein sequence ID" value="PKD14010.1"/>
    <property type="molecule type" value="Genomic_DNA"/>
</dbReference>
<protein>
    <submittedName>
        <fullName evidence="15">Pyridine nucleotide-disulfideoxidoreductase</fullName>
    </submittedName>
</protein>
<evidence type="ECO:0000256" key="1">
    <source>
        <dbReference type="ARBA" id="ARBA00007532"/>
    </source>
</evidence>
<evidence type="ECO:0000259" key="13">
    <source>
        <dbReference type="Pfam" id="PF02852"/>
    </source>
</evidence>
<dbReference type="Gene3D" id="3.30.390.30">
    <property type="match status" value="1"/>
</dbReference>
<keyword evidence="2 11" id="KW-0285">Flavoprotein</keyword>
<keyword evidence="7 11" id="KW-0676">Redox-active center</keyword>
<keyword evidence="6" id="KW-1015">Disulfide bond</keyword>
<feature type="binding site" evidence="9">
    <location>
        <position position="368"/>
    </location>
    <ligand>
        <name>NAD(+)</name>
        <dbReference type="ChEBI" id="CHEBI:57540"/>
    </ligand>
</feature>
<dbReference type="InterPro" id="IPR004099">
    <property type="entry name" value="Pyr_nucl-diS_OxRdtase_dimer"/>
</dbReference>
<feature type="binding site" evidence="9">
    <location>
        <position position="409"/>
    </location>
    <ligand>
        <name>FAD</name>
        <dbReference type="ChEBI" id="CHEBI:57692"/>
    </ligand>
</feature>
<sequence length="556" mass="58569">MSISTPNAISTPNTTSTPNAISTPSTSPTITTDALIIGFGKGGKTLAAKLSAAGRKVVVAEASADMYGGTCINIGCLPSKSLILSAEQARRDGANSTPETRKAAFEAAIKEKRRVTSMLRDKNYHKLADQDNITVITGRAHFTGPHSVEIATAEGPVAVTASKIFINTGATPRIPDIPGIHTTPGVYTSTGLMDLDDMPQRLVIIGSGFIGLEFASMFADFGTAVTVLQHNAEFLPREDADVAAAIRAQLEAQGVKFLFNADTKAIAPAADGGVRLSVAVKGMTRGASQACDSTPAGTGNAHTDITGATDATGATDTTTTTSPTSNPTDHATMSHVQTKPSDDGEPRFAEPAEARFCLTTDAVLVATGRTPNVEGLHLEAAGVELTERGAVKVDELLRTTAADIWALGDVNGGPQHTYISLDDYRVVWSQLNGSDRPYTVKDRKHVPSSTFLATPYSRVGLNEREAKAAGLDYVVKRLPVAAVPKAQVMRRPDGLMKAIVERNTGRILGAMLLSVESHEVINIVKLAMDLDAPASTLRDMVFTHPTIAEALNDLFA</sequence>
<organism evidence="15 16">
    <name type="scientific">Bifidobacterium longum</name>
    <dbReference type="NCBI Taxonomy" id="216816"/>
    <lineage>
        <taxon>Bacteria</taxon>
        <taxon>Bacillati</taxon>
        <taxon>Actinomycetota</taxon>
        <taxon>Actinomycetes</taxon>
        <taxon>Bifidobacteriales</taxon>
        <taxon>Bifidobacteriaceae</taxon>
        <taxon>Bifidobacterium</taxon>
    </lineage>
</organism>
<evidence type="ECO:0000256" key="3">
    <source>
        <dbReference type="ARBA" id="ARBA00022827"/>
    </source>
</evidence>
<feature type="domain" description="FAD/NAD(P)-binding" evidence="14">
    <location>
        <begin position="33"/>
        <end position="275"/>
    </location>
</feature>
<evidence type="ECO:0000313" key="15">
    <source>
        <dbReference type="EMBL" id="PKD14010.1"/>
    </source>
</evidence>
<dbReference type="Pfam" id="PF02852">
    <property type="entry name" value="Pyr_redox_dim"/>
    <property type="match status" value="1"/>
</dbReference>
<proteinExistence type="inferred from homology"/>
<dbReference type="RefSeq" id="WP_101028030.1">
    <property type="nucleotide sequence ID" value="NZ_PJEG01000021.1"/>
</dbReference>
<evidence type="ECO:0000256" key="9">
    <source>
        <dbReference type="PIRSR" id="PIRSR000350-3"/>
    </source>
</evidence>
<dbReference type="AlphaFoldDB" id="A0A2N0TH05"/>
<keyword evidence="5 11" id="KW-0560">Oxidoreductase</keyword>
<keyword evidence="4" id="KW-0521">NADP</keyword>
<name>A0A2N0TH05_BIFLN</name>
<keyword evidence="3 9" id="KW-0274">FAD</keyword>
<dbReference type="PRINTS" id="PR00411">
    <property type="entry name" value="PNDRDTASEI"/>
</dbReference>
<evidence type="ECO:0000256" key="5">
    <source>
        <dbReference type="ARBA" id="ARBA00023002"/>
    </source>
</evidence>
<dbReference type="Gene3D" id="3.50.50.60">
    <property type="entry name" value="FAD/NAD(P)-binding domain"/>
    <property type="match status" value="2"/>
</dbReference>
<dbReference type="FunFam" id="3.30.390.30:FF:000001">
    <property type="entry name" value="Dihydrolipoyl dehydrogenase"/>
    <property type="match status" value="1"/>
</dbReference>
<feature type="domain" description="FAD/NAD(P)-binding" evidence="14">
    <location>
        <begin position="358"/>
        <end position="419"/>
    </location>
</feature>
<dbReference type="Proteomes" id="UP000232928">
    <property type="component" value="Unassembled WGS sequence"/>
</dbReference>
<feature type="active site" description="Proton acceptor" evidence="8">
    <location>
        <position position="544"/>
    </location>
</feature>
<dbReference type="PROSITE" id="PS00076">
    <property type="entry name" value="PYRIDINE_REDOX_1"/>
    <property type="match status" value="1"/>
</dbReference>
<dbReference type="InterPro" id="IPR001100">
    <property type="entry name" value="Pyr_nuc-diS_OxRdtase"/>
</dbReference>
<evidence type="ECO:0000256" key="8">
    <source>
        <dbReference type="PIRSR" id="PIRSR000350-2"/>
    </source>
</evidence>
<dbReference type="GO" id="GO:0050660">
    <property type="term" value="F:flavin adenine dinucleotide binding"/>
    <property type="evidence" value="ECO:0007669"/>
    <property type="project" value="TreeGrafter"/>
</dbReference>
<dbReference type="SUPFAM" id="SSF51905">
    <property type="entry name" value="FAD/NAD(P)-binding domain"/>
    <property type="match status" value="1"/>
</dbReference>
<dbReference type="Pfam" id="PF07992">
    <property type="entry name" value="Pyr_redox_2"/>
    <property type="match status" value="2"/>
</dbReference>
<feature type="compositionally biased region" description="Polar residues" evidence="12">
    <location>
        <begin position="288"/>
        <end position="297"/>
    </location>
</feature>
<gene>
    <name evidence="15" type="ORF">APC1461_1670</name>
</gene>
<keyword evidence="9" id="KW-0547">Nucleotide-binding</keyword>
<dbReference type="PIRSF" id="PIRSF000350">
    <property type="entry name" value="Mercury_reductase_MerA"/>
    <property type="match status" value="1"/>
</dbReference>
<dbReference type="GO" id="GO:0003955">
    <property type="term" value="F:NAD(P)H dehydrogenase (quinone) activity"/>
    <property type="evidence" value="ECO:0007669"/>
    <property type="project" value="TreeGrafter"/>
</dbReference>